<gene>
    <name evidence="3" type="ORF">BKK80_13740</name>
</gene>
<evidence type="ECO:0000313" key="4">
    <source>
        <dbReference type="Proteomes" id="UP000177515"/>
    </source>
</evidence>
<proteinExistence type="predicted"/>
<name>A0ABM6F5U4_9BURK</name>
<evidence type="ECO:0000313" key="3">
    <source>
        <dbReference type="EMBL" id="AOZ06761.1"/>
    </source>
</evidence>
<evidence type="ECO:0000256" key="1">
    <source>
        <dbReference type="SAM" id="Phobius"/>
    </source>
</evidence>
<keyword evidence="1" id="KW-1133">Transmembrane helix</keyword>
<keyword evidence="1" id="KW-0812">Transmembrane</keyword>
<sequence>MAEGIAAIATYVAGVIATSGTAAYAVAYAVTYAVASMAAAYSISALMGAIFKPRTPNSFSTEAQGRTQIVRSNVQPRNLIYGRAMTSGPLIFAASTDGNGKSNQFMHLVIALADHECDAIEEVYLGDDAVGQVDGFGYPTGGKFLKEWGDSRTVNWTVVPGLYPVMVNVGDVVRRITSVVAITPGGDSAFGDTRIPMQAVVGGGPTHVTLGPVPEGATSVAITFEAQRSKSFVRVKKHLGSVDQGADGDMVAEVPGWTWDHRLRGVCYIYVRLEYDADLFPNGLPNVKALVRGKRVRNPSAGAAYWTDNWALCVYDYLKEERGFGCADADIDMASVTTAANICEEAVPVGSGVSQRRYVCNGVVMLDKSPRDNLTEMTTAGAGAVVISGGVFRLFAGAYDIPTVTLTESDLRGPVKVQPRMSRKDLFNVVKGTFVNPGNAWQPSDFPPVSNPLYAQQDGEVIARDIELPFTTDVVMAQRLAKIILERSRQGIVVEFPAKLTAFRLMAYSTVRLSLAKFGWSEKVFRVMSWKMSDDGGIDLVLNEEAAAVYEWNYGDTTTRDPAPDTNLPNPFDVESVGQIRMESGEEQLILSQSGVVISRALATWPAPTSVTLLQGGRIEVEYKRLEETSWTAFPPMAASTTSIFLSPVEDGAYYMMRARYVSTLGVRSRDWTYSAAHQIIGKSAPPRNMTGLSLTVLNGMANLAWDAAVELDVRNGGQARIRHTTDMFQATWGSAVDIGGYISGAANSAQLPLLEGVYLAKWIDSSGNESLAAVQVATTAPSLLDLNVVATVVEQPLFAGGKANVIRDPALNGIKLSGHGLVDDQGMIDASGLWDSQPAIDALGLIDTVVGSSGWGLIDSLGGIVSSGTYSFAGALDLGVVEKSRLTATVDTVSFDTGDMIDYRTDRIDGWLSIDGDLINDTGVTLYVRTTSDDPGGAPDWSAWQRFSMGDYEARAFQWKVELQSASPTHNVLVTGLSVTVDMPDRREYARDVVAGVGPHAVVFKKPFRIVPAIGITAQDMAQGDFFTVSAKSAAGFTVNFFNSVGTPISRKFDWDAVAY</sequence>
<reference evidence="3 4" key="1">
    <citation type="submission" date="2016-10" db="EMBL/GenBank/DDBJ databases">
        <title>Complete genome sequences of three Cupriavidus strains isolated from various Malaysian environments.</title>
        <authorList>
            <person name="Abdullah A.A.-A."/>
            <person name="Shafie N.A.H."/>
            <person name="Lau N.S."/>
        </authorList>
    </citation>
    <scope>NUCLEOTIDE SEQUENCE [LARGE SCALE GENOMIC DNA]</scope>
    <source>
        <strain evidence="3 4">USMAA1020</strain>
    </source>
</reference>
<dbReference type="Proteomes" id="UP000177515">
    <property type="component" value="Chromosome 1"/>
</dbReference>
<feature type="transmembrane region" description="Helical" evidence="1">
    <location>
        <begin position="6"/>
        <end position="25"/>
    </location>
</feature>
<accession>A0ABM6F5U4</accession>
<feature type="transmembrane region" description="Helical" evidence="1">
    <location>
        <begin position="32"/>
        <end position="51"/>
    </location>
</feature>
<keyword evidence="4" id="KW-1185">Reference proteome</keyword>
<feature type="domain" description="Tip attachment protein J" evidence="2">
    <location>
        <begin position="368"/>
        <end position="531"/>
    </location>
</feature>
<organism evidence="3 4">
    <name type="scientific">Cupriavidus malaysiensis</name>
    <dbReference type="NCBI Taxonomy" id="367825"/>
    <lineage>
        <taxon>Bacteria</taxon>
        <taxon>Pseudomonadati</taxon>
        <taxon>Pseudomonadota</taxon>
        <taxon>Betaproteobacteria</taxon>
        <taxon>Burkholderiales</taxon>
        <taxon>Burkholderiaceae</taxon>
        <taxon>Cupriavidus</taxon>
    </lineage>
</organism>
<evidence type="ECO:0000259" key="2">
    <source>
        <dbReference type="Pfam" id="PF13550"/>
    </source>
</evidence>
<keyword evidence="1" id="KW-0472">Membrane</keyword>
<protein>
    <recommendedName>
        <fullName evidence="2">Tip attachment protein J domain-containing protein</fullName>
    </recommendedName>
</protein>
<dbReference type="InterPro" id="IPR032876">
    <property type="entry name" value="J_dom"/>
</dbReference>
<dbReference type="Pfam" id="PF13550">
    <property type="entry name" value="Phage-tail_3"/>
    <property type="match status" value="1"/>
</dbReference>
<dbReference type="EMBL" id="CP017754">
    <property type="protein sequence ID" value="AOZ06761.1"/>
    <property type="molecule type" value="Genomic_DNA"/>
</dbReference>